<dbReference type="AlphaFoldDB" id="A0A5B9Q112"/>
<dbReference type="InterPro" id="IPR041049">
    <property type="entry name" value="DUF5615"/>
</dbReference>
<evidence type="ECO:0000259" key="1">
    <source>
        <dbReference type="Pfam" id="PF18480"/>
    </source>
</evidence>
<name>A0A5B9Q112_9BACT</name>
<gene>
    <name evidence="2" type="ORF">Pr1d_00060</name>
</gene>
<dbReference type="Pfam" id="PF18480">
    <property type="entry name" value="DUF5615"/>
    <property type="match status" value="1"/>
</dbReference>
<reference evidence="2 3" key="1">
    <citation type="submission" date="2019-08" db="EMBL/GenBank/DDBJ databases">
        <title>Deep-cultivation of Planctomycetes and their phenomic and genomic characterization uncovers novel biology.</title>
        <authorList>
            <person name="Wiegand S."/>
            <person name="Jogler M."/>
            <person name="Boedeker C."/>
            <person name="Pinto D."/>
            <person name="Vollmers J."/>
            <person name="Rivas-Marin E."/>
            <person name="Kohn T."/>
            <person name="Peeters S.H."/>
            <person name="Heuer A."/>
            <person name="Rast P."/>
            <person name="Oberbeckmann S."/>
            <person name="Bunk B."/>
            <person name="Jeske O."/>
            <person name="Meyerdierks A."/>
            <person name="Storesund J.E."/>
            <person name="Kallscheuer N."/>
            <person name="Luecker S."/>
            <person name="Lage O.M."/>
            <person name="Pohl T."/>
            <person name="Merkel B.J."/>
            <person name="Hornburger P."/>
            <person name="Mueller R.-W."/>
            <person name="Bruemmer F."/>
            <person name="Labrenz M."/>
            <person name="Spormann A.M."/>
            <person name="Op den Camp H."/>
            <person name="Overmann J."/>
            <person name="Amann R."/>
            <person name="Jetten M.S.M."/>
            <person name="Mascher T."/>
            <person name="Medema M.H."/>
            <person name="Devos D.P."/>
            <person name="Kaster A.-K."/>
            <person name="Ovreas L."/>
            <person name="Rohde M."/>
            <person name="Galperin M.Y."/>
            <person name="Jogler C."/>
        </authorList>
    </citation>
    <scope>NUCLEOTIDE SEQUENCE [LARGE SCALE GENOMIC DNA]</scope>
    <source>
        <strain evidence="2 3">Pr1d</strain>
    </source>
</reference>
<dbReference type="EMBL" id="CP042913">
    <property type="protein sequence ID" value="QEG32747.1"/>
    <property type="molecule type" value="Genomic_DNA"/>
</dbReference>
<proteinExistence type="predicted"/>
<protein>
    <recommendedName>
        <fullName evidence="1">DUF5615 domain-containing protein</fullName>
    </recommendedName>
</protein>
<evidence type="ECO:0000313" key="2">
    <source>
        <dbReference type="EMBL" id="QEG32747.1"/>
    </source>
</evidence>
<accession>A0A5B9Q112</accession>
<organism evidence="2 3">
    <name type="scientific">Bythopirellula goksoeyrii</name>
    <dbReference type="NCBI Taxonomy" id="1400387"/>
    <lineage>
        <taxon>Bacteria</taxon>
        <taxon>Pseudomonadati</taxon>
        <taxon>Planctomycetota</taxon>
        <taxon>Planctomycetia</taxon>
        <taxon>Pirellulales</taxon>
        <taxon>Lacipirellulaceae</taxon>
        <taxon>Bythopirellula</taxon>
    </lineage>
</organism>
<evidence type="ECO:0000313" key="3">
    <source>
        <dbReference type="Proteomes" id="UP000323917"/>
    </source>
</evidence>
<sequence length="64" mass="7192">MKFSLNENVSGSVIRRLREAGHDVLAAKESMQGESDTEILIRAQTEGRIVVVVSVKMRTFVFRV</sequence>
<keyword evidence="3" id="KW-1185">Reference proteome</keyword>
<dbReference type="Proteomes" id="UP000323917">
    <property type="component" value="Chromosome"/>
</dbReference>
<dbReference type="KEGG" id="bgok:Pr1d_00060"/>
<dbReference type="RefSeq" id="WP_168204977.1">
    <property type="nucleotide sequence ID" value="NZ_CP042913.1"/>
</dbReference>
<feature type="domain" description="DUF5615" evidence="1">
    <location>
        <begin position="1"/>
        <end position="51"/>
    </location>
</feature>